<dbReference type="EMBL" id="CP001738">
    <property type="protein sequence ID" value="ACZ00171.1"/>
    <property type="molecule type" value="Genomic_DNA"/>
</dbReference>
<accession>D1A672</accession>
<evidence type="ECO:0000313" key="3">
    <source>
        <dbReference type="Proteomes" id="UP000001918"/>
    </source>
</evidence>
<dbReference type="KEGG" id="tcu:Tcur_4649"/>
<keyword evidence="3" id="KW-1185">Reference proteome</keyword>
<evidence type="ECO:0000313" key="2">
    <source>
        <dbReference type="EMBL" id="ACZ00171.1"/>
    </source>
</evidence>
<dbReference type="eggNOG" id="COG2518">
    <property type="taxonomic scope" value="Bacteria"/>
</dbReference>
<dbReference type="AlphaFoldDB" id="D1A672"/>
<proteinExistence type="predicted"/>
<sequence>MPADHLTEAAPAQLAAGVLAVLAGIPLERAAAEHGLQLDQLTEAVQVYLAAGYAALERRTEQQWHQILVKWPAWEQAEKLAATHLRPRLDDLHRRGVIGGWWFLRKHPWWRIRLRVPGPEATSATADVITGTMTELTDLGLIAGWQRSIYEPEHAAFGGPTAMATVHDLFCADSRGVLDHALMASPPIGRREISIMLLQSLLHGAELDWFERGDVFHRVAQLRPIPPHSIPHAAMDALTGKMRTLIHTTAEATTSLFSPGGPIASATDWRESFHAAGRQLGAAATNGRLDRGLRALLAHVVIFHWNRLGLSATTQGVLARAATAAFLPRN</sequence>
<dbReference type="InterPro" id="IPR023809">
    <property type="entry name" value="Thiopep_bacteriocin_synth_dom"/>
</dbReference>
<dbReference type="RefSeq" id="WP_012854952.1">
    <property type="nucleotide sequence ID" value="NC_013510.1"/>
</dbReference>
<dbReference type="Proteomes" id="UP000001918">
    <property type="component" value="Chromosome"/>
</dbReference>
<protein>
    <recommendedName>
        <fullName evidence="1">Thiopeptide-type bacteriocin biosynthesis domain-containing protein</fullName>
    </recommendedName>
</protein>
<dbReference type="STRING" id="471852.Tcur_4649"/>
<name>D1A672_THECD</name>
<dbReference type="NCBIfam" id="TIGR03891">
    <property type="entry name" value="thiopep_ocin"/>
    <property type="match status" value="1"/>
</dbReference>
<gene>
    <name evidence="2" type="ordered locus">Tcur_4649</name>
</gene>
<dbReference type="Pfam" id="PF14028">
    <property type="entry name" value="Lant_dehydr_C"/>
    <property type="match status" value="1"/>
</dbReference>
<feature type="domain" description="Thiopeptide-type bacteriocin biosynthesis" evidence="1">
    <location>
        <begin position="64"/>
        <end position="322"/>
    </location>
</feature>
<dbReference type="HOGENOM" id="CLU_959484_0_0_11"/>
<dbReference type="OrthoDB" id="4678170at2"/>
<organism evidence="2 3">
    <name type="scientific">Thermomonospora curvata (strain ATCC 19995 / DSM 43183 / JCM 3096 / KCTC 9072 / NBRC 15933 / NCIMB 10081 / Henssen B9)</name>
    <dbReference type="NCBI Taxonomy" id="471852"/>
    <lineage>
        <taxon>Bacteria</taxon>
        <taxon>Bacillati</taxon>
        <taxon>Actinomycetota</taxon>
        <taxon>Actinomycetes</taxon>
        <taxon>Streptosporangiales</taxon>
        <taxon>Thermomonosporaceae</taxon>
        <taxon>Thermomonospora</taxon>
    </lineage>
</organism>
<reference evidence="2 3" key="1">
    <citation type="journal article" date="2011" name="Stand. Genomic Sci.">
        <title>Complete genome sequence of Thermomonospora curvata type strain (B9).</title>
        <authorList>
            <person name="Chertkov O."/>
            <person name="Sikorski J."/>
            <person name="Nolan M."/>
            <person name="Lapidus A."/>
            <person name="Lucas S."/>
            <person name="Del Rio T.G."/>
            <person name="Tice H."/>
            <person name="Cheng J.F."/>
            <person name="Goodwin L."/>
            <person name="Pitluck S."/>
            <person name="Liolios K."/>
            <person name="Ivanova N."/>
            <person name="Mavromatis K."/>
            <person name="Mikhailova N."/>
            <person name="Ovchinnikova G."/>
            <person name="Pati A."/>
            <person name="Chen A."/>
            <person name="Palaniappan K."/>
            <person name="Djao O.D."/>
            <person name="Land M."/>
            <person name="Hauser L."/>
            <person name="Chang Y.J."/>
            <person name="Jeffries C.D."/>
            <person name="Brettin T."/>
            <person name="Han C."/>
            <person name="Detter J.C."/>
            <person name="Rohde M."/>
            <person name="Goker M."/>
            <person name="Woyke T."/>
            <person name="Bristow J."/>
            <person name="Eisen J.A."/>
            <person name="Markowitz V."/>
            <person name="Hugenholtz P."/>
            <person name="Klenk H.P."/>
            <person name="Kyrpides N.C."/>
        </authorList>
    </citation>
    <scope>NUCLEOTIDE SEQUENCE [LARGE SCALE GENOMIC DNA]</scope>
    <source>
        <strain evidence="3">ATCC 19995 / DSM 43183 / JCM 3096 / KCTC 9072 / NBRC 15933 / NCIMB 10081 / Henssen B9</strain>
    </source>
</reference>
<evidence type="ECO:0000259" key="1">
    <source>
        <dbReference type="Pfam" id="PF14028"/>
    </source>
</evidence>